<accession>C5ECG1</accession>
<feature type="compositionally biased region" description="Polar residues" evidence="1">
    <location>
        <begin position="19"/>
        <end position="30"/>
    </location>
</feature>
<proteinExistence type="predicted"/>
<dbReference type="EMBL" id="DS990241">
    <property type="protein sequence ID" value="EEQ55705.1"/>
    <property type="molecule type" value="Genomic_DNA"/>
</dbReference>
<feature type="region of interest" description="Disordered" evidence="1">
    <location>
        <begin position="19"/>
        <end position="54"/>
    </location>
</feature>
<gene>
    <name evidence="2" type="ORF">BLIG_01443</name>
</gene>
<dbReference type="AlphaFoldDB" id="C5ECG1"/>
<dbReference type="HOGENOM" id="CLU_3040875_0_0_11"/>
<sequence length="54" mass="5670">MISTLLFSTAMPISLIRRTTSTSHSLTPSGCHTGAQYDDSHIPETGAAHVTGGR</sequence>
<protein>
    <submittedName>
        <fullName evidence="2">Uncharacterized protein</fullName>
    </submittedName>
</protein>
<dbReference type="Proteomes" id="UP000005084">
    <property type="component" value="Unassembled WGS sequence"/>
</dbReference>
<organism evidence="2">
    <name type="scientific">Bifidobacterium longum subsp. infantis CCUG 52486</name>
    <dbReference type="NCBI Taxonomy" id="537937"/>
    <lineage>
        <taxon>Bacteria</taxon>
        <taxon>Bacillati</taxon>
        <taxon>Actinomycetota</taxon>
        <taxon>Actinomycetes</taxon>
        <taxon>Bifidobacteriales</taxon>
        <taxon>Bifidobacteriaceae</taxon>
        <taxon>Bifidobacterium</taxon>
    </lineage>
</organism>
<evidence type="ECO:0000313" key="2">
    <source>
        <dbReference type="EMBL" id="EEQ55705.1"/>
    </source>
</evidence>
<evidence type="ECO:0000256" key="1">
    <source>
        <dbReference type="SAM" id="MobiDB-lite"/>
    </source>
</evidence>
<reference evidence="2" key="1">
    <citation type="submission" date="2008-08" db="EMBL/GenBank/DDBJ databases">
        <title>Annotation of Bifidobacterium longum subsp. infantis CCUG 52486.</title>
        <authorList>
            <consortium name="The Broad Institute Genome Sequencing Platform"/>
            <person name="Gougoulias C."/>
            <person name="Tuohy K.M."/>
            <person name="Gibson G.R."/>
            <person name="Ward D."/>
            <person name="Mehta T."/>
            <person name="Young S."/>
            <person name="Jaffe D."/>
            <person name="Gnerre S."/>
            <person name="Berlin A."/>
            <person name="Heiman D."/>
            <person name="Hepburn T."/>
            <person name="Shea T."/>
            <person name="Sykes S."/>
            <person name="Alvarado L."/>
            <person name="Kodira C."/>
            <person name="Borodovsky M."/>
            <person name="Lander E."/>
            <person name="Galagan J."/>
            <person name="Nusbaum C."/>
            <person name="Birren B."/>
        </authorList>
    </citation>
    <scope>NUCLEOTIDE SEQUENCE [LARGE SCALE GENOMIC DNA]</scope>
    <source>
        <strain evidence="2">CCUG 52486</strain>
    </source>
</reference>
<name>C5ECG1_BIFLI</name>